<sequence>MDQHLAALLVSQAELWFVFPTDPPQGTKIAERQIPPEKVRQDCLCHSSAPKVQTLAMGFDTGADIVPTPFSVPWVTSIKFVDDLKLGNRERSAGQQSEHVSNEPSRQWRLTTSWAALADLSDARRSR</sequence>
<proteinExistence type="predicted"/>
<protein>
    <submittedName>
        <fullName evidence="1">Uncharacterized protein</fullName>
    </submittedName>
</protein>
<name>A0A2I0TU89_LIMLA</name>
<reference evidence="2" key="2">
    <citation type="submission" date="2017-12" db="EMBL/GenBank/DDBJ databases">
        <title>Genome sequence of the Bar-tailed Godwit (Limosa lapponica baueri).</title>
        <authorList>
            <person name="Lima N.C.B."/>
            <person name="Parody-Merino A.M."/>
            <person name="Battley P.F."/>
            <person name="Fidler A.E."/>
            <person name="Prosdocimi F."/>
        </authorList>
    </citation>
    <scope>NUCLEOTIDE SEQUENCE [LARGE SCALE GENOMIC DNA]</scope>
</reference>
<keyword evidence="2" id="KW-1185">Reference proteome</keyword>
<accession>A0A2I0TU89</accession>
<evidence type="ECO:0000313" key="2">
    <source>
        <dbReference type="Proteomes" id="UP000233556"/>
    </source>
</evidence>
<dbReference type="Proteomes" id="UP000233556">
    <property type="component" value="Unassembled WGS sequence"/>
</dbReference>
<dbReference type="EMBL" id="KZ507170">
    <property type="protein sequence ID" value="PKU37384.1"/>
    <property type="molecule type" value="Genomic_DNA"/>
</dbReference>
<reference evidence="2" key="1">
    <citation type="submission" date="2017-11" db="EMBL/GenBank/DDBJ databases">
        <authorList>
            <person name="Lima N.C."/>
            <person name="Parody-Merino A.M."/>
            <person name="Battley P.F."/>
            <person name="Fidler A.E."/>
            <person name="Prosdocimi F."/>
        </authorList>
    </citation>
    <scope>NUCLEOTIDE SEQUENCE [LARGE SCALE GENOMIC DNA]</scope>
</reference>
<gene>
    <name evidence="1" type="ORF">llap_12313</name>
</gene>
<dbReference type="AlphaFoldDB" id="A0A2I0TU89"/>
<organism evidence="1 2">
    <name type="scientific">Limosa lapponica baueri</name>
    <dbReference type="NCBI Taxonomy" id="1758121"/>
    <lineage>
        <taxon>Eukaryota</taxon>
        <taxon>Metazoa</taxon>
        <taxon>Chordata</taxon>
        <taxon>Craniata</taxon>
        <taxon>Vertebrata</taxon>
        <taxon>Euteleostomi</taxon>
        <taxon>Archelosauria</taxon>
        <taxon>Archosauria</taxon>
        <taxon>Dinosauria</taxon>
        <taxon>Saurischia</taxon>
        <taxon>Theropoda</taxon>
        <taxon>Coelurosauria</taxon>
        <taxon>Aves</taxon>
        <taxon>Neognathae</taxon>
        <taxon>Neoaves</taxon>
        <taxon>Charadriiformes</taxon>
        <taxon>Scolopacidae</taxon>
        <taxon>Limosa</taxon>
    </lineage>
</organism>
<evidence type="ECO:0000313" key="1">
    <source>
        <dbReference type="EMBL" id="PKU37384.1"/>
    </source>
</evidence>